<protein>
    <submittedName>
        <fullName evidence="1">Uncharacterized protein</fullName>
    </submittedName>
</protein>
<evidence type="ECO:0000313" key="1">
    <source>
        <dbReference type="EMBL" id="QCD42622.1"/>
    </source>
</evidence>
<dbReference type="EMBL" id="CP039396">
    <property type="protein sequence ID" value="QCD42622.1"/>
    <property type="molecule type" value="Genomic_DNA"/>
</dbReference>
<proteinExistence type="predicted"/>
<name>A0A4P7W418_9BACT</name>
<reference evidence="2" key="1">
    <citation type="submission" date="2019-02" db="EMBL/GenBank/DDBJ databases">
        <title>Isolation and identification of novel species under the genus Muribaculum.</title>
        <authorList>
            <person name="Miyake S."/>
            <person name="Ding Y."/>
            <person name="Low A."/>
            <person name="Soh M."/>
            <person name="Seedorf H."/>
        </authorList>
    </citation>
    <scope>NUCLEOTIDE SEQUENCE [LARGE SCALE GENOMIC DNA]</scope>
    <source>
        <strain evidence="2">H5</strain>
    </source>
</reference>
<organism evidence="1 2">
    <name type="scientific">Duncaniella dubosii</name>
    <dbReference type="NCBI Taxonomy" id="2518971"/>
    <lineage>
        <taxon>Bacteria</taxon>
        <taxon>Pseudomonadati</taxon>
        <taxon>Bacteroidota</taxon>
        <taxon>Bacteroidia</taxon>
        <taxon>Bacteroidales</taxon>
        <taxon>Muribaculaceae</taxon>
        <taxon>Duncaniella</taxon>
    </lineage>
</organism>
<dbReference type="KEGG" id="ddb:E7747_10220"/>
<dbReference type="RefSeq" id="WP_136415776.1">
    <property type="nucleotide sequence ID" value="NZ_CAXHQF010000013.1"/>
</dbReference>
<keyword evidence="2" id="KW-1185">Reference proteome</keyword>
<dbReference type="AlphaFoldDB" id="A0A4P7W418"/>
<accession>A0A4P7W418</accession>
<evidence type="ECO:0000313" key="2">
    <source>
        <dbReference type="Proteomes" id="UP000297149"/>
    </source>
</evidence>
<gene>
    <name evidence="1" type="ORF">E7747_10220</name>
</gene>
<sequence>MEKIKFIETFSVAEFKAQKGINKIEVKQNHRTGKCFFTYGFEVGAVSEKFIKGEISQPVISQVCVQETGDMFYLLHQKGEGGAPVLATL</sequence>
<dbReference type="Proteomes" id="UP000297149">
    <property type="component" value="Chromosome"/>
</dbReference>